<keyword evidence="5" id="KW-1185">Reference proteome</keyword>
<feature type="domain" description="Resuscitation-promoting factor core lysozyme-like" evidence="3">
    <location>
        <begin position="50"/>
        <end position="120"/>
    </location>
</feature>
<proteinExistence type="inferred from homology"/>
<accession>A0A941J136</accession>
<dbReference type="InterPro" id="IPR010618">
    <property type="entry name" value="RPF"/>
</dbReference>
<dbReference type="InterPro" id="IPR023346">
    <property type="entry name" value="Lysozyme-like_dom_sf"/>
</dbReference>
<keyword evidence="2" id="KW-0378">Hydrolase</keyword>
<dbReference type="CDD" id="cd13925">
    <property type="entry name" value="RPF"/>
    <property type="match status" value="1"/>
</dbReference>
<organism evidence="4 5">
    <name type="scientific">Streptomyces tuirus</name>
    <dbReference type="NCBI Taxonomy" id="68278"/>
    <lineage>
        <taxon>Bacteria</taxon>
        <taxon>Bacillati</taxon>
        <taxon>Actinomycetota</taxon>
        <taxon>Actinomycetes</taxon>
        <taxon>Kitasatosporales</taxon>
        <taxon>Streptomycetaceae</taxon>
        <taxon>Streptomyces</taxon>
    </lineage>
</organism>
<name>A0A941J136_9ACTN</name>
<evidence type="ECO:0000256" key="1">
    <source>
        <dbReference type="ARBA" id="ARBA00010830"/>
    </source>
</evidence>
<dbReference type="Proteomes" id="UP000682308">
    <property type="component" value="Unassembled WGS sequence"/>
</dbReference>
<evidence type="ECO:0000313" key="4">
    <source>
        <dbReference type="EMBL" id="MBR8638220.1"/>
    </source>
</evidence>
<dbReference type="AlphaFoldDB" id="A0A941J136"/>
<evidence type="ECO:0000256" key="2">
    <source>
        <dbReference type="ARBA" id="ARBA00022801"/>
    </source>
</evidence>
<comment type="similarity">
    <text evidence="1">Belongs to the transglycosylase family. Rpf subfamily.</text>
</comment>
<evidence type="ECO:0000313" key="5">
    <source>
        <dbReference type="Proteomes" id="UP000682308"/>
    </source>
</evidence>
<protein>
    <submittedName>
        <fullName evidence="4">Transglycosylase family protein</fullName>
    </submittedName>
</protein>
<evidence type="ECO:0000259" key="3">
    <source>
        <dbReference type="Pfam" id="PF06737"/>
    </source>
</evidence>
<dbReference type="EMBL" id="JAGTPG010000001">
    <property type="protein sequence ID" value="MBR8638220.1"/>
    <property type="molecule type" value="Genomic_DNA"/>
</dbReference>
<dbReference type="SUPFAM" id="SSF53955">
    <property type="entry name" value="Lysozyme-like"/>
    <property type="match status" value="1"/>
</dbReference>
<reference evidence="4 5" key="1">
    <citation type="submission" date="2021-04" db="EMBL/GenBank/DDBJ databases">
        <title>Characterization of the biosynthetic gene cluster of new lipopeptides with antitumor activity in the genome of the marine Streptomyces PHM034.</title>
        <authorList>
            <person name="Ceniceros A."/>
            <person name="Canedo L."/>
            <person name="Mendez C."/>
            <person name="Olano C."/>
            <person name="Schleissner C."/>
            <person name="Cuevas C."/>
            <person name="De La Calle F."/>
            <person name="Salas J.A."/>
        </authorList>
    </citation>
    <scope>NUCLEOTIDE SEQUENCE [LARGE SCALE GENOMIC DNA]</scope>
    <source>
        <strain evidence="4 5">PHM034</strain>
    </source>
</reference>
<dbReference type="Pfam" id="PF06737">
    <property type="entry name" value="Transglycosylas"/>
    <property type="match status" value="1"/>
</dbReference>
<sequence>MNPSQNTETITARNCRRRGVSPALVLVATVAICAVTTTAEALPSLRLGPDWDAIAACESGGNWKANTGNGHYGGLQFSQSSWIAAGGLKFAPRADLATRKEQIAVAKRLAALQGMSAWSCKGARRAVV</sequence>
<dbReference type="Gene3D" id="1.10.530.10">
    <property type="match status" value="1"/>
</dbReference>
<dbReference type="GO" id="GO:0016787">
    <property type="term" value="F:hydrolase activity"/>
    <property type="evidence" value="ECO:0007669"/>
    <property type="project" value="UniProtKB-KW"/>
</dbReference>
<gene>
    <name evidence="4" type="ORF">KEF29_00180</name>
</gene>
<comment type="caution">
    <text evidence="4">The sequence shown here is derived from an EMBL/GenBank/DDBJ whole genome shotgun (WGS) entry which is preliminary data.</text>
</comment>